<keyword evidence="1" id="KW-0456">Lyase</keyword>
<dbReference type="EMBL" id="JAZHFS010000007">
    <property type="protein sequence ID" value="MEF2112509.1"/>
    <property type="molecule type" value="Genomic_DNA"/>
</dbReference>
<dbReference type="PANTHER" id="PTHR37417">
    <property type="entry name" value="67 KDA MYOSIN-CROSS-REACTIVE ANTIGEN FAMILY PROTEIN (AFU_ORTHOLOGUE AFUA_5G09970)"/>
    <property type="match status" value="1"/>
</dbReference>
<protein>
    <submittedName>
        <fullName evidence="1">Oleate hydratase</fullName>
        <ecNumber evidence="1">4.2.1.53</ecNumber>
    </submittedName>
</protein>
<dbReference type="PANTHER" id="PTHR37417:SF2">
    <property type="entry name" value="67 KDA MYOSIN-CROSS-REACTIVE ANTIGEN FAMILY PROTEIN (AFU_ORTHOLOGUE AFUA_5G09970)"/>
    <property type="match status" value="1"/>
</dbReference>
<dbReference type="Pfam" id="PF06100">
    <property type="entry name" value="MCRA"/>
    <property type="match status" value="1"/>
</dbReference>
<reference evidence="1 2" key="1">
    <citation type="submission" date="2023-11" db="EMBL/GenBank/DDBJ databases">
        <title>Draft genome sequence of a psychrophilic Clostridium strain from permafrost water brine.</title>
        <authorList>
            <person name="Shcherbakova V.A."/>
            <person name="Trubitsyn V.E."/>
            <person name="Zakharyuk A.G."/>
        </authorList>
    </citation>
    <scope>NUCLEOTIDE SEQUENCE [LARGE SCALE GENOMIC DNA]</scope>
    <source>
        <strain evidence="1 2">14F</strain>
    </source>
</reference>
<dbReference type="GO" id="GO:0050151">
    <property type="term" value="F:oleate hydratase activity"/>
    <property type="evidence" value="ECO:0007669"/>
    <property type="project" value="UniProtKB-EC"/>
</dbReference>
<comment type="caution">
    <text evidence="1">The sequence shown here is derived from an EMBL/GenBank/DDBJ whole genome shotgun (WGS) entry which is preliminary data.</text>
</comment>
<evidence type="ECO:0000313" key="2">
    <source>
        <dbReference type="Proteomes" id="UP001498469"/>
    </source>
</evidence>
<evidence type="ECO:0000313" key="1">
    <source>
        <dbReference type="EMBL" id="MEF2112509.1"/>
    </source>
</evidence>
<dbReference type="Proteomes" id="UP001498469">
    <property type="component" value="Unassembled WGS sequence"/>
</dbReference>
<accession>A0ABU7UNS4</accession>
<name>A0ABU7UNS4_9CLOT</name>
<sequence length="61" mass="6812">MEGVKIKFNFDQTIDVEKMNAYMVGARLASLGAAIFLIRDGHVPGKNIHIYEELGVTDRSM</sequence>
<gene>
    <name evidence="1" type="ORF">SJI18_09325</name>
</gene>
<proteinExistence type="predicted"/>
<keyword evidence="2" id="KW-1185">Reference proteome</keyword>
<organism evidence="1 2">
    <name type="scientific">Clostridium frigoriphilum</name>
    <dbReference type="NCBI Taxonomy" id="443253"/>
    <lineage>
        <taxon>Bacteria</taxon>
        <taxon>Bacillati</taxon>
        <taxon>Bacillota</taxon>
        <taxon>Clostridia</taxon>
        <taxon>Eubacteriales</taxon>
        <taxon>Clostridiaceae</taxon>
        <taxon>Clostridium</taxon>
    </lineage>
</organism>
<dbReference type="RefSeq" id="WP_216250434.1">
    <property type="nucleotide sequence ID" value="NZ_JAZHFS010000007.1"/>
</dbReference>
<dbReference type="InterPro" id="IPR010354">
    <property type="entry name" value="Oleate_hydratase"/>
</dbReference>
<dbReference type="EC" id="4.2.1.53" evidence="1"/>